<accession>A0A0V0ZH13</accession>
<dbReference type="AlphaFoldDB" id="A0A0V0ZH13"/>
<gene>
    <name evidence="1" type="ORF">T12_9280</name>
</gene>
<dbReference type="EMBL" id="JYDQ01000188">
    <property type="protein sequence ID" value="KRY11659.1"/>
    <property type="molecule type" value="Genomic_DNA"/>
</dbReference>
<name>A0A0V0ZH13_9BILA</name>
<keyword evidence="2" id="KW-1185">Reference proteome</keyword>
<protein>
    <submittedName>
        <fullName evidence="1">Uncharacterized protein</fullName>
    </submittedName>
</protein>
<evidence type="ECO:0000313" key="2">
    <source>
        <dbReference type="Proteomes" id="UP000054783"/>
    </source>
</evidence>
<evidence type="ECO:0000313" key="1">
    <source>
        <dbReference type="EMBL" id="KRY11659.1"/>
    </source>
</evidence>
<proteinExistence type="predicted"/>
<reference evidence="1 2" key="1">
    <citation type="submission" date="2015-01" db="EMBL/GenBank/DDBJ databases">
        <title>Evolution of Trichinella species and genotypes.</title>
        <authorList>
            <person name="Korhonen P.K."/>
            <person name="Edoardo P."/>
            <person name="Giuseppe L.R."/>
            <person name="Gasser R.B."/>
        </authorList>
    </citation>
    <scope>NUCLEOTIDE SEQUENCE [LARGE SCALE GENOMIC DNA]</scope>
    <source>
        <strain evidence="1">ISS2496</strain>
    </source>
</reference>
<sequence>MLRVTCCIYHFIAQNPSGMLDCFHLLSLAEHIFPLYDDFEIIRKLFAMDELEMDRISLIRNLSSFDIPFVQTSIDDCATDRHVIQLC</sequence>
<comment type="caution">
    <text evidence="1">The sequence shown here is derived from an EMBL/GenBank/DDBJ whole genome shotgun (WGS) entry which is preliminary data.</text>
</comment>
<dbReference type="Proteomes" id="UP000054783">
    <property type="component" value="Unassembled WGS sequence"/>
</dbReference>
<organism evidence="1 2">
    <name type="scientific">Trichinella patagoniensis</name>
    <dbReference type="NCBI Taxonomy" id="990121"/>
    <lineage>
        <taxon>Eukaryota</taxon>
        <taxon>Metazoa</taxon>
        <taxon>Ecdysozoa</taxon>
        <taxon>Nematoda</taxon>
        <taxon>Enoplea</taxon>
        <taxon>Dorylaimia</taxon>
        <taxon>Trichinellida</taxon>
        <taxon>Trichinellidae</taxon>
        <taxon>Trichinella</taxon>
    </lineage>
</organism>